<reference evidence="1 2" key="1">
    <citation type="submission" date="2019-03" db="EMBL/GenBank/DDBJ databases">
        <title>Nematode-trapping fungi genome.</title>
        <authorList>
            <person name="Vidal-Diez De Ulzurrun G."/>
        </authorList>
    </citation>
    <scope>NUCLEOTIDE SEQUENCE [LARGE SCALE GENOMIC DNA]</scope>
    <source>
        <strain evidence="1 2">TWF154</strain>
    </source>
</reference>
<protein>
    <submittedName>
        <fullName evidence="1">Uncharacterized protein</fullName>
    </submittedName>
</protein>
<dbReference type="EMBL" id="SOZJ01000004">
    <property type="protein sequence ID" value="TGJ67757.1"/>
    <property type="molecule type" value="Genomic_DNA"/>
</dbReference>
<gene>
    <name evidence="1" type="ORF">EYR41_006868</name>
</gene>
<accession>A0A8H2HSN0</accession>
<organism evidence="1 2">
    <name type="scientific">Orbilia oligospora</name>
    <name type="common">Nematode-trapping fungus</name>
    <name type="synonym">Arthrobotrys oligospora</name>
    <dbReference type="NCBI Taxonomy" id="2813651"/>
    <lineage>
        <taxon>Eukaryota</taxon>
        <taxon>Fungi</taxon>
        <taxon>Dikarya</taxon>
        <taxon>Ascomycota</taxon>
        <taxon>Pezizomycotina</taxon>
        <taxon>Orbiliomycetes</taxon>
        <taxon>Orbiliales</taxon>
        <taxon>Orbiliaceae</taxon>
        <taxon>Orbilia</taxon>
    </lineage>
</organism>
<sequence length="304" mass="33928">MPASFDEPDFPGLYKLVVVDTQAGLTDGYEAVDCLEDPLPKDPQRSNLLGLNGYNISYIRYINRVIEHINDGPELEGTELKYFLQNWGVVTDLEHKFCLSLKLGRRNAYFDEYSDLDDRSGTSSTQGYYGPETPSVTAIITSQSPATLYSFKILSIATQMQNTKNSMAEIMPAPYKLVVTPFSLSNPGQPVIFDCFDDSMLGKSKATLITAEFSLFGSYDFSIMGGLTDKINNSPEVRDTGFKYYLSSWHRKTRGDTFCRVLKREIIETVAEYRIRNGLVSDNIFGMETPTASIMSDSGVDGSQ</sequence>
<comment type="caution">
    <text evidence="1">The sequence shown here is derived from an EMBL/GenBank/DDBJ whole genome shotgun (WGS) entry which is preliminary data.</text>
</comment>
<dbReference type="Proteomes" id="UP000297595">
    <property type="component" value="Unassembled WGS sequence"/>
</dbReference>
<dbReference type="AlphaFoldDB" id="A0A8H2HSN0"/>
<name>A0A8H2HSN0_ORBOL</name>
<evidence type="ECO:0000313" key="2">
    <source>
        <dbReference type="Proteomes" id="UP000297595"/>
    </source>
</evidence>
<evidence type="ECO:0000313" key="1">
    <source>
        <dbReference type="EMBL" id="TGJ67757.1"/>
    </source>
</evidence>
<proteinExistence type="predicted"/>